<dbReference type="InterPro" id="IPR002528">
    <property type="entry name" value="MATE_fam"/>
</dbReference>
<evidence type="ECO:0000256" key="4">
    <source>
        <dbReference type="ARBA" id="ARBA00022475"/>
    </source>
</evidence>
<protein>
    <recommendedName>
        <fullName evidence="9">Multidrug-efflux transporter</fullName>
    </recommendedName>
</protein>
<dbReference type="PIRSF" id="PIRSF006603">
    <property type="entry name" value="DinF"/>
    <property type="match status" value="1"/>
</dbReference>
<dbReference type="PANTHER" id="PTHR43298:SF2">
    <property type="entry name" value="FMN_FAD EXPORTER YEEO-RELATED"/>
    <property type="match status" value="1"/>
</dbReference>
<feature type="transmembrane region" description="Helical" evidence="10">
    <location>
        <begin position="312"/>
        <end position="334"/>
    </location>
</feature>
<accession>A0A521ADA4</accession>
<evidence type="ECO:0000313" key="11">
    <source>
        <dbReference type="EMBL" id="SMO32779.1"/>
    </source>
</evidence>
<feature type="transmembrane region" description="Helical" evidence="10">
    <location>
        <begin position="238"/>
        <end position="260"/>
    </location>
</feature>
<dbReference type="GO" id="GO:0015297">
    <property type="term" value="F:antiporter activity"/>
    <property type="evidence" value="ECO:0007669"/>
    <property type="project" value="UniProtKB-KW"/>
</dbReference>
<dbReference type="RefSeq" id="WP_142531480.1">
    <property type="nucleotide sequence ID" value="NZ_FXTB01000001.1"/>
</dbReference>
<dbReference type="OrthoDB" id="9776324at2"/>
<feature type="transmembrane region" description="Helical" evidence="10">
    <location>
        <begin position="132"/>
        <end position="154"/>
    </location>
</feature>
<keyword evidence="7" id="KW-0406">Ion transport</keyword>
<evidence type="ECO:0000313" key="12">
    <source>
        <dbReference type="Proteomes" id="UP000319040"/>
    </source>
</evidence>
<dbReference type="CDD" id="cd13138">
    <property type="entry name" value="MATE_yoeA_like"/>
    <property type="match status" value="1"/>
</dbReference>
<dbReference type="EMBL" id="FXTB01000001">
    <property type="protein sequence ID" value="SMO32779.1"/>
    <property type="molecule type" value="Genomic_DNA"/>
</dbReference>
<evidence type="ECO:0000256" key="7">
    <source>
        <dbReference type="ARBA" id="ARBA00023065"/>
    </source>
</evidence>
<keyword evidence="12" id="KW-1185">Reference proteome</keyword>
<evidence type="ECO:0000256" key="8">
    <source>
        <dbReference type="ARBA" id="ARBA00023136"/>
    </source>
</evidence>
<dbReference type="InterPro" id="IPR048279">
    <property type="entry name" value="MdtK-like"/>
</dbReference>
<feature type="transmembrane region" description="Helical" evidence="10">
    <location>
        <begin position="280"/>
        <end position="300"/>
    </location>
</feature>
<feature type="transmembrane region" description="Helical" evidence="10">
    <location>
        <begin position="12"/>
        <end position="30"/>
    </location>
</feature>
<dbReference type="NCBIfam" id="TIGR00797">
    <property type="entry name" value="matE"/>
    <property type="match status" value="1"/>
</dbReference>
<gene>
    <name evidence="11" type="ORF">SAMN06265379_10155</name>
</gene>
<evidence type="ECO:0000256" key="10">
    <source>
        <dbReference type="SAM" id="Phobius"/>
    </source>
</evidence>
<dbReference type="GO" id="GO:0005886">
    <property type="term" value="C:plasma membrane"/>
    <property type="evidence" value="ECO:0007669"/>
    <property type="project" value="UniProtKB-SubCell"/>
</dbReference>
<dbReference type="Proteomes" id="UP000319040">
    <property type="component" value="Unassembled WGS sequence"/>
</dbReference>
<sequence length="448" mass="49784">MKDLTVGNEAKLIFNFALPMVLGNLFQQLYSVVDRIIVGRFISDQALAAIGASFPIFYMLISFVIGIGSGATIVISQYFGARENEKVKRAITTIYIFLFFASLVIMLMGIYFSREIFELLNVGEDVLPHSVAYFRVYMVGMIAFFGFNGTSSILRGLGDSKTPLRFLMFATALNIVLDILFVVVLNWGIEGAAWATVIAQFSAFGGAIWYIERKQHIISFKLKQWVFDWQLFKQSLRIGLPTGFQQTFVALGMMALIRIVNNFDSSVLAAYTAAGQIDSLAALPALNLASALSAFVGQNLGANKIERIRKGLWATLYMSWSISFVVMLAAYFFSGHLMALFSESKDVIHHGSNYLIIVSSFYLVFSTMFVLHGVLRGAGATLIPMFITLLSLWIIRIPLAVFFSEHFGVNGIWWAIPAGWATGMIGSLIYYLSGKWKGKGVIKQQFVV</sequence>
<comment type="subcellular location">
    <subcellularLocation>
        <location evidence="1">Cell membrane</location>
        <topology evidence="1">Multi-pass membrane protein</topology>
    </subcellularLocation>
</comment>
<evidence type="ECO:0000256" key="3">
    <source>
        <dbReference type="ARBA" id="ARBA00022449"/>
    </source>
</evidence>
<evidence type="ECO:0000256" key="5">
    <source>
        <dbReference type="ARBA" id="ARBA00022692"/>
    </source>
</evidence>
<keyword evidence="8 10" id="KW-0472">Membrane</keyword>
<name>A0A521ADA4_SACCC</name>
<keyword evidence="6 10" id="KW-1133">Transmembrane helix</keyword>
<feature type="transmembrane region" description="Helical" evidence="10">
    <location>
        <begin position="191"/>
        <end position="211"/>
    </location>
</feature>
<dbReference type="GO" id="GO:0006811">
    <property type="term" value="P:monoatomic ion transport"/>
    <property type="evidence" value="ECO:0007669"/>
    <property type="project" value="UniProtKB-KW"/>
</dbReference>
<evidence type="ECO:0000256" key="6">
    <source>
        <dbReference type="ARBA" id="ARBA00022989"/>
    </source>
</evidence>
<feature type="transmembrane region" description="Helical" evidence="10">
    <location>
        <begin position="354"/>
        <end position="375"/>
    </location>
</feature>
<reference evidence="11 12" key="1">
    <citation type="submission" date="2017-05" db="EMBL/GenBank/DDBJ databases">
        <authorList>
            <person name="Varghese N."/>
            <person name="Submissions S."/>
        </authorList>
    </citation>
    <scope>NUCLEOTIDE SEQUENCE [LARGE SCALE GENOMIC DNA]</scope>
    <source>
        <strain evidence="11 12">DSM 27040</strain>
    </source>
</reference>
<keyword evidence="5 10" id="KW-0812">Transmembrane</keyword>
<keyword evidence="2" id="KW-0813">Transport</keyword>
<organism evidence="11 12">
    <name type="scientific">Saccharicrinis carchari</name>
    <dbReference type="NCBI Taxonomy" id="1168039"/>
    <lineage>
        <taxon>Bacteria</taxon>
        <taxon>Pseudomonadati</taxon>
        <taxon>Bacteroidota</taxon>
        <taxon>Bacteroidia</taxon>
        <taxon>Marinilabiliales</taxon>
        <taxon>Marinilabiliaceae</taxon>
        <taxon>Saccharicrinis</taxon>
    </lineage>
</organism>
<feature type="transmembrane region" description="Helical" evidence="10">
    <location>
        <begin position="56"/>
        <end position="79"/>
    </location>
</feature>
<proteinExistence type="predicted"/>
<feature type="transmembrane region" description="Helical" evidence="10">
    <location>
        <begin position="382"/>
        <end position="399"/>
    </location>
</feature>
<feature type="transmembrane region" description="Helical" evidence="10">
    <location>
        <begin position="411"/>
        <end position="433"/>
    </location>
</feature>
<feature type="transmembrane region" description="Helical" evidence="10">
    <location>
        <begin position="91"/>
        <end position="112"/>
    </location>
</feature>
<dbReference type="InterPro" id="IPR050222">
    <property type="entry name" value="MATE_MdtK"/>
</dbReference>
<evidence type="ECO:0000256" key="9">
    <source>
        <dbReference type="ARBA" id="ARBA00031636"/>
    </source>
</evidence>
<dbReference type="AlphaFoldDB" id="A0A521ADA4"/>
<evidence type="ECO:0000256" key="2">
    <source>
        <dbReference type="ARBA" id="ARBA00022448"/>
    </source>
</evidence>
<dbReference type="GO" id="GO:0042910">
    <property type="term" value="F:xenobiotic transmembrane transporter activity"/>
    <property type="evidence" value="ECO:0007669"/>
    <property type="project" value="InterPro"/>
</dbReference>
<keyword evidence="3" id="KW-0050">Antiport</keyword>
<dbReference type="PANTHER" id="PTHR43298">
    <property type="entry name" value="MULTIDRUG RESISTANCE PROTEIN NORM-RELATED"/>
    <property type="match status" value="1"/>
</dbReference>
<evidence type="ECO:0000256" key="1">
    <source>
        <dbReference type="ARBA" id="ARBA00004651"/>
    </source>
</evidence>
<keyword evidence="4" id="KW-1003">Cell membrane</keyword>
<feature type="transmembrane region" description="Helical" evidence="10">
    <location>
        <begin position="166"/>
        <end position="185"/>
    </location>
</feature>
<dbReference type="Pfam" id="PF01554">
    <property type="entry name" value="MatE"/>
    <property type="match status" value="2"/>
</dbReference>